<keyword evidence="2 4" id="KW-0732">Signal</keyword>
<dbReference type="InterPro" id="IPR053211">
    <property type="entry name" value="DNA_repair-toleration"/>
</dbReference>
<evidence type="ECO:0000256" key="4">
    <source>
        <dbReference type="SAM" id="SignalP"/>
    </source>
</evidence>
<organism evidence="6 7">
    <name type="scientific">Brassica cretica</name>
    <name type="common">Mustard</name>
    <dbReference type="NCBI Taxonomy" id="69181"/>
    <lineage>
        <taxon>Eukaryota</taxon>
        <taxon>Viridiplantae</taxon>
        <taxon>Streptophyta</taxon>
        <taxon>Embryophyta</taxon>
        <taxon>Tracheophyta</taxon>
        <taxon>Spermatophyta</taxon>
        <taxon>Magnoliopsida</taxon>
        <taxon>eudicotyledons</taxon>
        <taxon>Gunneridae</taxon>
        <taxon>Pentapetalae</taxon>
        <taxon>rosids</taxon>
        <taxon>malvids</taxon>
        <taxon>Brassicales</taxon>
        <taxon>Brassicaceae</taxon>
        <taxon>Brassiceae</taxon>
        <taxon>Brassica</taxon>
    </lineage>
</organism>
<keyword evidence="3" id="KW-0677">Repeat</keyword>
<feature type="chain" id="PRO_5035763357" description="Leucine-rich repeat-containing N-terminal plant-type domain-containing protein" evidence="4">
    <location>
        <begin position="19"/>
        <end position="243"/>
    </location>
</feature>
<evidence type="ECO:0000256" key="2">
    <source>
        <dbReference type="ARBA" id="ARBA00022729"/>
    </source>
</evidence>
<sequence length="243" mass="27553">MRIFLLLLPFISLTLLDAYDFTDETDRQALLEFKSQLSQGKRVVFMSSWNHSFPLCNWYGVTCGRSHKRVTRLDLAGLQLARLLFKFDQESFVNQLSSAGVRGTIGYAAPGKNIIHMKKRHEKGKTLEERELEGTERGETLDGREALGQNTLDGREVLDNTQNMEWEDNHQYMVMGIVLVFSFWKCSLEKDQPMKYLRGTLPSTATSKSVLPERVMHAADEPVGLRVGFPIAECLTLGFQSGT</sequence>
<dbReference type="AlphaFoldDB" id="A0A8S9JLE4"/>
<comment type="caution">
    <text evidence="6">The sequence shown here is derived from an EMBL/GenBank/DDBJ whole genome shotgun (WGS) entry which is preliminary data.</text>
</comment>
<dbReference type="PANTHER" id="PTHR48060:SF21">
    <property type="entry name" value="L DOMAIN-LIKE PROTEIN"/>
    <property type="match status" value="1"/>
</dbReference>
<dbReference type="InterPro" id="IPR032675">
    <property type="entry name" value="LRR_dom_sf"/>
</dbReference>
<name>A0A8S9JLE4_BRACR</name>
<accession>A0A8S9JLE4</accession>
<dbReference type="EMBL" id="QGKW02001660">
    <property type="protein sequence ID" value="KAF2582578.1"/>
    <property type="molecule type" value="Genomic_DNA"/>
</dbReference>
<protein>
    <recommendedName>
        <fullName evidence="5">Leucine-rich repeat-containing N-terminal plant-type domain-containing protein</fullName>
    </recommendedName>
</protein>
<evidence type="ECO:0000313" key="7">
    <source>
        <dbReference type="Proteomes" id="UP000712281"/>
    </source>
</evidence>
<proteinExistence type="predicted"/>
<dbReference type="Pfam" id="PF08263">
    <property type="entry name" value="LRRNT_2"/>
    <property type="match status" value="1"/>
</dbReference>
<evidence type="ECO:0000256" key="3">
    <source>
        <dbReference type="ARBA" id="ARBA00022737"/>
    </source>
</evidence>
<feature type="signal peptide" evidence="4">
    <location>
        <begin position="1"/>
        <end position="18"/>
    </location>
</feature>
<dbReference type="InterPro" id="IPR013210">
    <property type="entry name" value="LRR_N_plant-typ"/>
</dbReference>
<dbReference type="Proteomes" id="UP000712281">
    <property type="component" value="Unassembled WGS sequence"/>
</dbReference>
<dbReference type="PANTHER" id="PTHR48060">
    <property type="entry name" value="DNA DAMAGE-REPAIR/TOLERATION PROTEIN DRT100"/>
    <property type="match status" value="1"/>
</dbReference>
<reference evidence="6" key="1">
    <citation type="submission" date="2019-12" db="EMBL/GenBank/DDBJ databases">
        <title>Genome sequencing and annotation of Brassica cretica.</title>
        <authorList>
            <person name="Studholme D.J."/>
            <person name="Sarris P.F."/>
        </authorList>
    </citation>
    <scope>NUCLEOTIDE SEQUENCE</scope>
    <source>
        <strain evidence="6">PFS-001/15</strain>
        <tissue evidence="6">Leaf</tissue>
    </source>
</reference>
<evidence type="ECO:0000259" key="5">
    <source>
        <dbReference type="Pfam" id="PF08263"/>
    </source>
</evidence>
<evidence type="ECO:0000313" key="6">
    <source>
        <dbReference type="EMBL" id="KAF2582578.1"/>
    </source>
</evidence>
<dbReference type="Gene3D" id="3.80.10.10">
    <property type="entry name" value="Ribonuclease Inhibitor"/>
    <property type="match status" value="1"/>
</dbReference>
<keyword evidence="1" id="KW-0433">Leucine-rich repeat</keyword>
<gene>
    <name evidence="6" type="ORF">F2Q68_00005552</name>
</gene>
<evidence type="ECO:0000256" key="1">
    <source>
        <dbReference type="ARBA" id="ARBA00022614"/>
    </source>
</evidence>
<feature type="domain" description="Leucine-rich repeat-containing N-terminal plant-type" evidence="5">
    <location>
        <begin position="24"/>
        <end position="63"/>
    </location>
</feature>